<reference evidence="4 5" key="1">
    <citation type="submission" date="2017-08" db="EMBL/GenBank/DDBJ databases">
        <title>Virgibacillus indicus sp. nov. and Virgibacillus profoundi sp. nov, two moderately halophilic bacteria isolated from marine sediment by using the Microfluidic Streak Plate.</title>
        <authorList>
            <person name="Xu B."/>
            <person name="Hu B."/>
            <person name="Wang J."/>
            <person name="Zhu Y."/>
            <person name="Huang L."/>
            <person name="Du W."/>
            <person name="Huang Y."/>
        </authorList>
    </citation>
    <scope>NUCLEOTIDE SEQUENCE [LARGE SCALE GENOMIC DNA]</scope>
    <source>
        <strain evidence="4 5">IO3-P2-C2</strain>
    </source>
</reference>
<accession>A0A265N825</accession>
<gene>
    <name evidence="4" type="ORF">CIL03_16125</name>
</gene>
<protein>
    <recommendedName>
        <fullName evidence="3">VWFA domain-containing protein</fullName>
    </recommendedName>
</protein>
<evidence type="ECO:0000313" key="5">
    <source>
        <dbReference type="Proteomes" id="UP000216498"/>
    </source>
</evidence>
<feature type="compositionally biased region" description="Acidic residues" evidence="1">
    <location>
        <begin position="61"/>
        <end position="74"/>
    </location>
</feature>
<comment type="caution">
    <text evidence="4">The sequence shown here is derived from an EMBL/GenBank/DDBJ whole genome shotgun (WGS) entry which is preliminary data.</text>
</comment>
<feature type="chain" id="PRO_5039317559" description="VWFA domain-containing protein" evidence="2">
    <location>
        <begin position="18"/>
        <end position="475"/>
    </location>
</feature>
<dbReference type="SMART" id="SM00327">
    <property type="entry name" value="VWA"/>
    <property type="match status" value="1"/>
</dbReference>
<feature type="compositionally biased region" description="Basic and acidic residues" evidence="1">
    <location>
        <begin position="49"/>
        <end position="60"/>
    </location>
</feature>
<dbReference type="SUPFAM" id="SSF53300">
    <property type="entry name" value="vWA-like"/>
    <property type="match status" value="1"/>
</dbReference>
<evidence type="ECO:0000313" key="4">
    <source>
        <dbReference type="EMBL" id="OZU87614.1"/>
    </source>
</evidence>
<evidence type="ECO:0000256" key="1">
    <source>
        <dbReference type="SAM" id="MobiDB-lite"/>
    </source>
</evidence>
<keyword evidence="5" id="KW-1185">Reference proteome</keyword>
<dbReference type="InterPro" id="IPR036465">
    <property type="entry name" value="vWFA_dom_sf"/>
</dbReference>
<feature type="region of interest" description="Disordered" evidence="1">
    <location>
        <begin position="22"/>
        <end position="77"/>
    </location>
</feature>
<feature type="domain" description="VWFA" evidence="3">
    <location>
        <begin position="173"/>
        <end position="362"/>
    </location>
</feature>
<dbReference type="Pfam" id="PF00092">
    <property type="entry name" value="VWA"/>
    <property type="match status" value="1"/>
</dbReference>
<dbReference type="Proteomes" id="UP000216498">
    <property type="component" value="Unassembled WGS sequence"/>
</dbReference>
<dbReference type="AlphaFoldDB" id="A0A265N825"/>
<sequence>MKKVHITILAFCLLLLAACNDGKTTDSEESSSEEAAAGVEAEAEDTDGKEEKEEKEKQSQEEENEEVIAEDTVEDLPPIPTSFTEAADYPITGQFAGEEFTNQPEIIEVLDSIPTLTRESTEEEVEHWKRYLWTLFQEDFSPVNVPIDQWESMQFNDPTAEGNEVLKRKETYNIAILLDSSGSMGNYEDGRTRMDLAKEAIQQFVENLPEEANISLDVYGHIGSGSDADKEKSCSNIEEVYPLSTYNNEKFSDALNQFEPAGWTPMAKAIQVVEEKLKDYNGKENSNIIYIVSDGVGTCNGDPVKAIQSLAESQIDPVVNIIGYQVDNEGLEQLKEMADASDGRYINATNQADLVSEFEQTVDMAKVWSEWSKDAKETISKLSNTIRDQLTDWNKKQKEQLARENDNLKAAIVYLKEEEIIDSKVYLDFIGQAADYFLSVNGEIAETYLDIIGTNADAFLDNLFDINDRFLDNID</sequence>
<dbReference type="PROSITE" id="PS50234">
    <property type="entry name" value="VWFA"/>
    <property type="match status" value="1"/>
</dbReference>
<dbReference type="OrthoDB" id="9783818at2"/>
<feature type="signal peptide" evidence="2">
    <location>
        <begin position="1"/>
        <end position="17"/>
    </location>
</feature>
<keyword evidence="2" id="KW-0732">Signal</keyword>
<dbReference type="EMBL" id="NPMS01000009">
    <property type="protein sequence ID" value="OZU87614.1"/>
    <property type="molecule type" value="Genomic_DNA"/>
</dbReference>
<dbReference type="InterPro" id="IPR002035">
    <property type="entry name" value="VWF_A"/>
</dbReference>
<dbReference type="RefSeq" id="WP_094886916.1">
    <property type="nucleotide sequence ID" value="NZ_NPMS01000009.1"/>
</dbReference>
<name>A0A265N825_9BACI</name>
<proteinExistence type="predicted"/>
<dbReference type="PROSITE" id="PS51257">
    <property type="entry name" value="PROKAR_LIPOPROTEIN"/>
    <property type="match status" value="1"/>
</dbReference>
<evidence type="ECO:0000256" key="2">
    <source>
        <dbReference type="SAM" id="SignalP"/>
    </source>
</evidence>
<evidence type="ECO:0000259" key="3">
    <source>
        <dbReference type="PROSITE" id="PS50234"/>
    </source>
</evidence>
<dbReference type="Gene3D" id="3.40.50.410">
    <property type="entry name" value="von Willebrand factor, type A domain"/>
    <property type="match status" value="1"/>
</dbReference>
<organism evidence="4 5">
    <name type="scientific">Virgibacillus indicus</name>
    <dbReference type="NCBI Taxonomy" id="2024554"/>
    <lineage>
        <taxon>Bacteria</taxon>
        <taxon>Bacillati</taxon>
        <taxon>Bacillota</taxon>
        <taxon>Bacilli</taxon>
        <taxon>Bacillales</taxon>
        <taxon>Bacillaceae</taxon>
        <taxon>Virgibacillus</taxon>
    </lineage>
</organism>